<dbReference type="Proteomes" id="UP000299102">
    <property type="component" value="Unassembled WGS sequence"/>
</dbReference>
<organism evidence="2 3">
    <name type="scientific">Eumeta variegata</name>
    <name type="common">Bagworm moth</name>
    <name type="synonym">Eumeta japonica</name>
    <dbReference type="NCBI Taxonomy" id="151549"/>
    <lineage>
        <taxon>Eukaryota</taxon>
        <taxon>Metazoa</taxon>
        <taxon>Ecdysozoa</taxon>
        <taxon>Arthropoda</taxon>
        <taxon>Hexapoda</taxon>
        <taxon>Insecta</taxon>
        <taxon>Pterygota</taxon>
        <taxon>Neoptera</taxon>
        <taxon>Endopterygota</taxon>
        <taxon>Lepidoptera</taxon>
        <taxon>Glossata</taxon>
        <taxon>Ditrysia</taxon>
        <taxon>Tineoidea</taxon>
        <taxon>Psychidae</taxon>
        <taxon>Oiketicinae</taxon>
        <taxon>Eumeta</taxon>
    </lineage>
</organism>
<gene>
    <name evidence="2" type="ORF">EVAR_65831_1</name>
</gene>
<accession>A0A4C1ZM55</accession>
<feature type="compositionally biased region" description="Polar residues" evidence="1">
    <location>
        <begin position="20"/>
        <end position="32"/>
    </location>
</feature>
<proteinExistence type="predicted"/>
<evidence type="ECO:0000313" key="3">
    <source>
        <dbReference type="Proteomes" id="UP000299102"/>
    </source>
</evidence>
<protein>
    <submittedName>
        <fullName evidence="2">Uncharacterized protein</fullName>
    </submittedName>
</protein>
<reference evidence="2 3" key="1">
    <citation type="journal article" date="2019" name="Commun. Biol.">
        <title>The bagworm genome reveals a unique fibroin gene that provides high tensile strength.</title>
        <authorList>
            <person name="Kono N."/>
            <person name="Nakamura H."/>
            <person name="Ohtoshi R."/>
            <person name="Tomita M."/>
            <person name="Numata K."/>
            <person name="Arakawa K."/>
        </authorList>
    </citation>
    <scope>NUCLEOTIDE SEQUENCE [LARGE SCALE GENOMIC DNA]</scope>
</reference>
<dbReference type="EMBL" id="BGZK01001961">
    <property type="protein sequence ID" value="GBP88838.1"/>
    <property type="molecule type" value="Genomic_DNA"/>
</dbReference>
<evidence type="ECO:0000256" key="1">
    <source>
        <dbReference type="SAM" id="MobiDB-lite"/>
    </source>
</evidence>
<evidence type="ECO:0000313" key="2">
    <source>
        <dbReference type="EMBL" id="GBP88838.1"/>
    </source>
</evidence>
<keyword evidence="3" id="KW-1185">Reference proteome</keyword>
<dbReference type="AlphaFoldDB" id="A0A4C1ZM55"/>
<feature type="region of interest" description="Disordered" evidence="1">
    <location>
        <begin position="1"/>
        <end position="47"/>
    </location>
</feature>
<name>A0A4C1ZM55_EUMVA</name>
<sequence length="307" mass="34310">MRFYNNGAVGQRAVRKSKLRSVTASDNNSPLTRNGRRNGKPLFYGATTRDNSGTPLKALIAGPLRRAALYRDAGRGRAVARFSFRLRELEARLSEIEAQDMNRCVCLSLSLSLSRSVSLALRRANCARVEGTRAFHFLCLSLSLLGGLTMPEWKGRVPLTRSHCERITQPPNRQTDYPRIRSLAPCLIFDPPAPPRAARHRARAASAVSARAPHHFSVFAIYFIYPLHAAPRMPFLRLKGTACVTSARFQLRVSVYVRREIYEPTRSLVRHDGKEVAADVSTDGAPGDRHVNISEINAHSLRKMVRI</sequence>
<comment type="caution">
    <text evidence="2">The sequence shown here is derived from an EMBL/GenBank/DDBJ whole genome shotgun (WGS) entry which is preliminary data.</text>
</comment>